<feature type="transmembrane region" description="Helical" evidence="5">
    <location>
        <begin position="6"/>
        <end position="28"/>
    </location>
</feature>
<feature type="transmembrane region" description="Helical" evidence="5">
    <location>
        <begin position="78"/>
        <end position="94"/>
    </location>
</feature>
<dbReference type="PANTHER" id="PTHR11132">
    <property type="entry name" value="SOLUTE CARRIER FAMILY 35"/>
    <property type="match status" value="1"/>
</dbReference>
<reference evidence="7" key="1">
    <citation type="submission" date="2021-01" db="EMBL/GenBank/DDBJ databases">
        <authorList>
            <person name="Corre E."/>
            <person name="Pelletier E."/>
            <person name="Niang G."/>
            <person name="Scheremetjew M."/>
            <person name="Finn R."/>
            <person name="Kale V."/>
            <person name="Holt S."/>
            <person name="Cochrane G."/>
            <person name="Meng A."/>
            <person name="Brown T."/>
            <person name="Cohen L."/>
        </authorList>
    </citation>
    <scope>NUCLEOTIDE SEQUENCE</scope>
    <source>
        <strain evidence="7">SL-175</strain>
    </source>
</reference>
<dbReference type="Pfam" id="PF03151">
    <property type="entry name" value="TPT"/>
    <property type="match status" value="1"/>
</dbReference>
<proteinExistence type="predicted"/>
<name>A0A7S0X4P6_9CHLO</name>
<evidence type="ECO:0000256" key="1">
    <source>
        <dbReference type="ARBA" id="ARBA00004141"/>
    </source>
</evidence>
<gene>
    <name evidence="7" type="ORF">MANT1106_LOCUS4227</name>
</gene>
<feature type="transmembrane region" description="Helical" evidence="5">
    <location>
        <begin position="40"/>
        <end position="66"/>
    </location>
</feature>
<dbReference type="SUPFAM" id="SSF103481">
    <property type="entry name" value="Multidrug resistance efflux transporter EmrE"/>
    <property type="match status" value="2"/>
</dbReference>
<accession>A0A7S0X4P6</accession>
<dbReference type="InterPro" id="IPR037185">
    <property type="entry name" value="EmrE-like"/>
</dbReference>
<keyword evidence="2 5" id="KW-0812">Transmembrane</keyword>
<comment type="subcellular location">
    <subcellularLocation>
        <location evidence="1">Membrane</location>
        <topology evidence="1">Multi-pass membrane protein</topology>
    </subcellularLocation>
</comment>
<evidence type="ECO:0000259" key="6">
    <source>
        <dbReference type="Pfam" id="PF03151"/>
    </source>
</evidence>
<evidence type="ECO:0000256" key="2">
    <source>
        <dbReference type="ARBA" id="ARBA00022692"/>
    </source>
</evidence>
<protein>
    <recommendedName>
        <fullName evidence="6">Sugar phosphate transporter domain-containing protein</fullName>
    </recommendedName>
</protein>
<evidence type="ECO:0000313" key="7">
    <source>
        <dbReference type="EMBL" id="CAD8701545.1"/>
    </source>
</evidence>
<evidence type="ECO:0000256" key="4">
    <source>
        <dbReference type="ARBA" id="ARBA00023136"/>
    </source>
</evidence>
<dbReference type="InterPro" id="IPR050186">
    <property type="entry name" value="TPT_transporter"/>
</dbReference>
<keyword evidence="4 5" id="KW-0472">Membrane</keyword>
<dbReference type="EMBL" id="HBFC01007477">
    <property type="protein sequence ID" value="CAD8701545.1"/>
    <property type="molecule type" value="Transcribed_RNA"/>
</dbReference>
<evidence type="ECO:0000256" key="3">
    <source>
        <dbReference type="ARBA" id="ARBA00022989"/>
    </source>
</evidence>
<dbReference type="AlphaFoldDB" id="A0A7S0X4P6"/>
<dbReference type="GO" id="GO:0016020">
    <property type="term" value="C:membrane"/>
    <property type="evidence" value="ECO:0007669"/>
    <property type="project" value="UniProtKB-SubCell"/>
</dbReference>
<sequence>MLLPILPLALVHSLGNILTNVSLGKVAVSFTHTIKAMEPFFSVVLSSLFLGDVPSMAVVATLVPIVGGVAMASVTEVSFNWAGFLAAMGSNVTFQSRNVLSKKLMGGGGSGVDGGAKKKPMGNINLFSIITLMSFALTLPVAVAVEGVRFTPAALAAAGVVDPGLVMQRAAIAGFCFHAYQQLSYMILQRVSPVTHSVGNCVKRVVVIIAAVIFFQNPVSPINGVGTAVALAGVYGYTRVKRAETAAAKQKAQLVADVGVADTNEEVTGVDGGTGGRAAPN</sequence>
<dbReference type="InterPro" id="IPR004853">
    <property type="entry name" value="Sugar_P_trans_dom"/>
</dbReference>
<feature type="transmembrane region" description="Helical" evidence="5">
    <location>
        <begin position="126"/>
        <end position="145"/>
    </location>
</feature>
<keyword evidence="3 5" id="KW-1133">Transmembrane helix</keyword>
<evidence type="ECO:0000256" key="5">
    <source>
        <dbReference type="SAM" id="Phobius"/>
    </source>
</evidence>
<organism evidence="7">
    <name type="scientific">Mantoniella antarctica</name>
    <dbReference type="NCBI Taxonomy" id="81844"/>
    <lineage>
        <taxon>Eukaryota</taxon>
        <taxon>Viridiplantae</taxon>
        <taxon>Chlorophyta</taxon>
        <taxon>Mamiellophyceae</taxon>
        <taxon>Mamiellales</taxon>
        <taxon>Mamiellaceae</taxon>
        <taxon>Mantoniella</taxon>
    </lineage>
</organism>
<feature type="domain" description="Sugar phosphate transporter" evidence="6">
    <location>
        <begin position="4"/>
        <end position="237"/>
    </location>
</feature>